<reference evidence="3" key="1">
    <citation type="submission" date="2013-06" db="EMBL/GenBank/DDBJ databases">
        <authorList>
            <person name="Zhao Q."/>
        </authorList>
    </citation>
    <scope>NUCLEOTIDE SEQUENCE</scope>
    <source>
        <strain evidence="3">cv. W1943</strain>
    </source>
</reference>
<dbReference type="Gramene" id="ORUFI04G22900.1">
    <property type="protein sequence ID" value="ORUFI04G22900.1"/>
    <property type="gene ID" value="ORUFI04G22900"/>
</dbReference>
<feature type="compositionally biased region" description="Basic residues" evidence="1">
    <location>
        <begin position="113"/>
        <end position="126"/>
    </location>
</feature>
<organism evidence="2 3">
    <name type="scientific">Oryza rufipogon</name>
    <name type="common">Brownbeard rice</name>
    <name type="synonym">Asian wild rice</name>
    <dbReference type="NCBI Taxonomy" id="4529"/>
    <lineage>
        <taxon>Eukaryota</taxon>
        <taxon>Viridiplantae</taxon>
        <taxon>Streptophyta</taxon>
        <taxon>Embryophyta</taxon>
        <taxon>Tracheophyta</taxon>
        <taxon>Spermatophyta</taxon>
        <taxon>Magnoliopsida</taxon>
        <taxon>Liliopsida</taxon>
        <taxon>Poales</taxon>
        <taxon>Poaceae</taxon>
        <taxon>BOP clade</taxon>
        <taxon>Oryzoideae</taxon>
        <taxon>Oryzeae</taxon>
        <taxon>Oryzinae</taxon>
        <taxon>Oryza</taxon>
    </lineage>
</organism>
<name>A0A0E0PCH6_ORYRU</name>
<feature type="compositionally biased region" description="Low complexity" evidence="1">
    <location>
        <begin position="135"/>
        <end position="144"/>
    </location>
</feature>
<reference evidence="2" key="2">
    <citation type="submission" date="2015-06" db="UniProtKB">
        <authorList>
            <consortium name="EnsemblPlants"/>
        </authorList>
    </citation>
    <scope>IDENTIFICATION</scope>
</reference>
<dbReference type="HOGENOM" id="CLU_140002_0_0_1"/>
<evidence type="ECO:0000313" key="2">
    <source>
        <dbReference type="EnsemblPlants" id="ORUFI04G22900.1"/>
    </source>
</evidence>
<feature type="region of interest" description="Disordered" evidence="1">
    <location>
        <begin position="97"/>
        <end position="160"/>
    </location>
</feature>
<dbReference type="EnsemblPlants" id="ORUFI04G22900.1">
    <property type="protein sequence ID" value="ORUFI04G22900.1"/>
    <property type="gene ID" value="ORUFI04G22900"/>
</dbReference>
<protein>
    <submittedName>
        <fullName evidence="2">Uncharacterized protein</fullName>
    </submittedName>
</protein>
<dbReference type="AlphaFoldDB" id="A0A0E0PCH6"/>
<evidence type="ECO:0000256" key="1">
    <source>
        <dbReference type="SAM" id="MobiDB-lite"/>
    </source>
</evidence>
<proteinExistence type="predicted"/>
<dbReference type="Proteomes" id="UP000008022">
    <property type="component" value="Unassembled WGS sequence"/>
</dbReference>
<accession>A0A0E0PCH6</accession>
<feature type="compositionally biased region" description="Basic and acidic residues" evidence="1">
    <location>
        <begin position="97"/>
        <end position="112"/>
    </location>
</feature>
<evidence type="ECO:0000313" key="3">
    <source>
        <dbReference type="Proteomes" id="UP000008022"/>
    </source>
</evidence>
<dbReference type="OMA" id="YRNMRGS"/>
<keyword evidence="3" id="KW-1185">Reference proteome</keyword>
<sequence>MAVARTQKMVRFGQKSAATIYRNMRGSNFILKLMAKERRLSSALRRQRHRDRRLLFLLLRRRRSHLCSLARRRREQRARTMVLVAREATETLARSVREEGRGLDAYSDGERQWKKRRRSRRRTVSRRHGEITLDTAPTSPTPCRCRPPRPPETTTATPSS</sequence>